<evidence type="ECO:0000313" key="1">
    <source>
        <dbReference type="EMBL" id="REE68791.1"/>
    </source>
</evidence>
<name>A0A3D9QVU0_9BACL</name>
<dbReference type="EMBL" id="QTTN01000036">
    <property type="protein sequence ID" value="REE68791.1"/>
    <property type="molecule type" value="Genomic_DNA"/>
</dbReference>
<keyword evidence="2" id="KW-1185">Reference proteome</keyword>
<reference evidence="1 2" key="1">
    <citation type="submission" date="2018-08" db="EMBL/GenBank/DDBJ databases">
        <title>Genomic Encyclopedia of Type Strains, Phase III (KMG-III): the genomes of soil and plant-associated and newly described type strains.</title>
        <authorList>
            <person name="Whitman W."/>
        </authorList>
    </citation>
    <scope>NUCLEOTIDE SEQUENCE [LARGE SCALE GENOMIC DNA]</scope>
    <source>
        <strain evidence="1 2">CGMCC 1.10966</strain>
    </source>
</reference>
<organism evidence="1 2">
    <name type="scientific">Paenibacillus taihuensis</name>
    <dbReference type="NCBI Taxonomy" id="1156355"/>
    <lineage>
        <taxon>Bacteria</taxon>
        <taxon>Bacillati</taxon>
        <taxon>Bacillota</taxon>
        <taxon>Bacilli</taxon>
        <taxon>Bacillales</taxon>
        <taxon>Paenibacillaceae</taxon>
        <taxon>Paenibacillus</taxon>
    </lineage>
</organism>
<proteinExistence type="predicted"/>
<gene>
    <name evidence="1" type="ORF">A8990_13657</name>
</gene>
<sequence>MHQILSIEQFQEIKNKGIGFIAITDRYLRKNCVHHPNCSSIQDSNFVQKAITSNCKNGKYIYVDHQLQGLDISSKMKLCGTCFS</sequence>
<accession>A0A3D9QVU0</accession>
<dbReference type="Proteomes" id="UP000256304">
    <property type="component" value="Unassembled WGS sequence"/>
</dbReference>
<comment type="caution">
    <text evidence="1">The sequence shown here is derived from an EMBL/GenBank/DDBJ whole genome shotgun (WGS) entry which is preliminary data.</text>
</comment>
<dbReference type="AlphaFoldDB" id="A0A3D9QVU0"/>
<protein>
    <submittedName>
        <fullName evidence="1">Uncharacterized protein</fullName>
    </submittedName>
</protein>
<evidence type="ECO:0000313" key="2">
    <source>
        <dbReference type="Proteomes" id="UP000256304"/>
    </source>
</evidence>